<dbReference type="RefSeq" id="WP_036101934.1">
    <property type="nucleotide sequence ID" value="NZ_JAJA02000001.1"/>
</dbReference>
<evidence type="ECO:0000256" key="1">
    <source>
        <dbReference type="SAM" id="SignalP"/>
    </source>
</evidence>
<organism evidence="2 3">
    <name type="scientific">Lysobacter capsici AZ78</name>
    <dbReference type="NCBI Taxonomy" id="1444315"/>
    <lineage>
        <taxon>Bacteria</taxon>
        <taxon>Pseudomonadati</taxon>
        <taxon>Pseudomonadota</taxon>
        <taxon>Gammaproteobacteria</taxon>
        <taxon>Lysobacterales</taxon>
        <taxon>Lysobacteraceae</taxon>
        <taxon>Lysobacter</taxon>
    </lineage>
</organism>
<dbReference type="GeneID" id="97902577"/>
<dbReference type="OrthoDB" id="6027240at2"/>
<feature type="signal peptide" evidence="1">
    <location>
        <begin position="1"/>
        <end position="19"/>
    </location>
</feature>
<evidence type="ECO:0000313" key="2">
    <source>
        <dbReference type="EMBL" id="KWS03893.1"/>
    </source>
</evidence>
<proteinExistence type="predicted"/>
<keyword evidence="3" id="KW-1185">Reference proteome</keyword>
<protein>
    <recommendedName>
        <fullName evidence="4">DUF2845 domain-containing protein</fullName>
    </recommendedName>
</protein>
<name>A0A120AG19_9GAMM</name>
<gene>
    <name evidence="2" type="ORF">AZ78_1442</name>
</gene>
<feature type="chain" id="PRO_5007163620" description="DUF2845 domain-containing protein" evidence="1">
    <location>
        <begin position="20"/>
        <end position="88"/>
    </location>
</feature>
<evidence type="ECO:0000313" key="3">
    <source>
        <dbReference type="Proteomes" id="UP000023435"/>
    </source>
</evidence>
<evidence type="ECO:0008006" key="4">
    <source>
        <dbReference type="Google" id="ProtNLM"/>
    </source>
</evidence>
<sequence length="88" mass="9629">MRYLVAIVLSLLLAVPAWAQSVAFGSKLVTVGDSTGKVYQVAGKPDRVVQLQNKFGANNGERFEYYVGNKTVLITVRDGHVVEISEVF</sequence>
<dbReference type="EMBL" id="JAJA02000001">
    <property type="protein sequence ID" value="KWS03893.1"/>
    <property type="molecule type" value="Genomic_DNA"/>
</dbReference>
<dbReference type="Proteomes" id="UP000023435">
    <property type="component" value="Unassembled WGS sequence"/>
</dbReference>
<accession>A0A120AG19</accession>
<keyword evidence="1" id="KW-0732">Signal</keyword>
<comment type="caution">
    <text evidence="2">The sequence shown here is derived from an EMBL/GenBank/DDBJ whole genome shotgun (WGS) entry which is preliminary data.</text>
</comment>
<dbReference type="AlphaFoldDB" id="A0A120AG19"/>
<reference evidence="2 3" key="1">
    <citation type="journal article" date="2014" name="Genome Announc.">
        <title>Draft Genome Sequence of Lysobacter capsici AZ78, a Bacterium Antagonistic to Plant-Pathogenic Oomycetes.</title>
        <authorList>
            <person name="Puopolo G."/>
            <person name="Sonego P."/>
            <person name="Engelen K."/>
            <person name="Pertot I."/>
        </authorList>
    </citation>
    <scope>NUCLEOTIDE SEQUENCE [LARGE SCALE GENOMIC DNA]</scope>
    <source>
        <strain evidence="2 3">AZ78</strain>
    </source>
</reference>